<dbReference type="EMBL" id="JAQIZT010000001">
    <property type="protein sequence ID" value="KAJ7013590.1"/>
    <property type="molecule type" value="Genomic_DNA"/>
</dbReference>
<sequence length="26" mass="3206">MCKNQKFLKKDDVYKHLLTKCFFTLL</sequence>
<evidence type="ECO:0000313" key="1">
    <source>
        <dbReference type="EMBL" id="KAJ7013589.1"/>
    </source>
</evidence>
<organism evidence="2 3">
    <name type="scientific">Populus alba x Populus x berolinensis</name>
    <dbReference type="NCBI Taxonomy" id="444605"/>
    <lineage>
        <taxon>Eukaryota</taxon>
        <taxon>Viridiplantae</taxon>
        <taxon>Streptophyta</taxon>
        <taxon>Embryophyta</taxon>
        <taxon>Tracheophyta</taxon>
        <taxon>Spermatophyta</taxon>
        <taxon>Magnoliopsida</taxon>
        <taxon>eudicotyledons</taxon>
        <taxon>Gunneridae</taxon>
        <taxon>Pentapetalae</taxon>
        <taxon>rosids</taxon>
        <taxon>fabids</taxon>
        <taxon>Malpighiales</taxon>
        <taxon>Salicaceae</taxon>
        <taxon>Saliceae</taxon>
        <taxon>Populus</taxon>
    </lineage>
</organism>
<proteinExistence type="predicted"/>
<evidence type="ECO:0000313" key="2">
    <source>
        <dbReference type="EMBL" id="KAJ7013590.1"/>
    </source>
</evidence>
<accession>A0AAD6RR50</accession>
<dbReference type="Proteomes" id="UP001164929">
    <property type="component" value="Chromosome 1"/>
</dbReference>
<keyword evidence="3" id="KW-1185">Reference proteome</keyword>
<comment type="caution">
    <text evidence="2">The sequence shown here is derived from an EMBL/GenBank/DDBJ whole genome shotgun (WGS) entry which is preliminary data.</text>
</comment>
<reference evidence="2 3" key="1">
    <citation type="journal article" date="2023" name="Mol. Ecol. Resour.">
        <title>Chromosome-level genome assembly of a triploid poplar Populus alba 'Berolinensis'.</title>
        <authorList>
            <person name="Chen S."/>
            <person name="Yu Y."/>
            <person name="Wang X."/>
            <person name="Wang S."/>
            <person name="Zhang T."/>
            <person name="Zhou Y."/>
            <person name="He R."/>
            <person name="Meng N."/>
            <person name="Wang Y."/>
            <person name="Liu W."/>
            <person name="Liu Z."/>
            <person name="Liu J."/>
            <person name="Guo Q."/>
            <person name="Huang H."/>
            <person name="Sederoff R.R."/>
            <person name="Wang G."/>
            <person name="Qu G."/>
            <person name="Chen S."/>
        </authorList>
    </citation>
    <scope>NUCLEOTIDE SEQUENCE [LARGE SCALE GENOMIC DNA]</scope>
    <source>
        <strain evidence="2">SC-2020</strain>
    </source>
</reference>
<gene>
    <name evidence="1" type="ORF">NC653_003292</name>
    <name evidence="2" type="ORF">NC653_003293</name>
</gene>
<evidence type="ECO:0000313" key="3">
    <source>
        <dbReference type="Proteomes" id="UP001164929"/>
    </source>
</evidence>
<name>A0AAD6RR50_9ROSI</name>
<protein>
    <submittedName>
        <fullName evidence="2">Uncharacterized protein</fullName>
    </submittedName>
</protein>
<dbReference type="EMBL" id="JAQIZT010000001">
    <property type="protein sequence ID" value="KAJ7013589.1"/>
    <property type="molecule type" value="Genomic_DNA"/>
</dbReference>
<dbReference type="AlphaFoldDB" id="A0AAD6RR50"/>